<dbReference type="Gene3D" id="3.40.50.300">
    <property type="entry name" value="P-loop containing nucleotide triphosphate hydrolases"/>
    <property type="match status" value="2"/>
</dbReference>
<dbReference type="GO" id="GO:0031297">
    <property type="term" value="P:replication fork processing"/>
    <property type="evidence" value="ECO:0007669"/>
    <property type="project" value="TreeGrafter"/>
</dbReference>
<dbReference type="InterPro" id="IPR027417">
    <property type="entry name" value="P-loop_NTPase"/>
</dbReference>
<dbReference type="SUPFAM" id="SSF52540">
    <property type="entry name" value="P-loop containing nucleoside triphosphate hydrolases"/>
    <property type="match status" value="2"/>
</dbReference>
<dbReference type="Pfam" id="PF00176">
    <property type="entry name" value="SNF2-rel_dom"/>
    <property type="match status" value="1"/>
</dbReference>
<dbReference type="InterPro" id="IPR014001">
    <property type="entry name" value="Helicase_ATP-bd"/>
</dbReference>
<dbReference type="InterPro" id="IPR001650">
    <property type="entry name" value="Helicase_C-like"/>
</dbReference>
<evidence type="ECO:0000256" key="1">
    <source>
        <dbReference type="ARBA" id="ARBA00022801"/>
    </source>
</evidence>
<dbReference type="GO" id="GO:0006281">
    <property type="term" value="P:DNA repair"/>
    <property type="evidence" value="ECO:0007669"/>
    <property type="project" value="TreeGrafter"/>
</dbReference>
<keyword evidence="1" id="KW-0378">Hydrolase</keyword>
<dbReference type="AlphaFoldDB" id="A0A6C0LIU7"/>
<dbReference type="GO" id="GO:0016787">
    <property type="term" value="F:hydrolase activity"/>
    <property type="evidence" value="ECO:0007669"/>
    <property type="project" value="UniProtKB-KW"/>
</dbReference>
<evidence type="ECO:0000313" key="3">
    <source>
        <dbReference type="EMBL" id="QHU29092.1"/>
    </source>
</evidence>
<feature type="domain" description="Helicase ATP-binding" evidence="2">
    <location>
        <begin position="52"/>
        <end position="298"/>
    </location>
</feature>
<dbReference type="Pfam" id="PF00271">
    <property type="entry name" value="Helicase_C"/>
    <property type="match status" value="1"/>
</dbReference>
<sequence length="914" mass="105016">MDIIVKPDNWVLPNRIGYNKKIYNTFNPSKYASKTVKQACKCADDTCDLEESYVKLLRQQKIVKDYMQFESPYRGILLYHELGSGKSIASIAAAEGYVNLKKIVIMTPASLSQNYENELLIASKIGRDLKKTWTQIKVNKKSAEMMKELTVKYAIAEKFVKKNGLVWVPLYKGDVAGAEIVIEKIKYNTDTRYRAELDLYINHILRNRYTFINYNGLTEKMIKELGAKPFDNAFIIIDEIHNFISRIVNGSRLAKSIYVHLMNAKGTKLILLSGTPIINQPHEIATLINLVRGPIKEYNIDLLKKSNVPDMKAIIQHLQEKKLYGYVDSLDSSETSMTFTLIPENFKRTEDNTTTITKDKWAFSQEELIKKIVEELNKANLVKLSVKSKVVHNEALPTDKVIFNKLFIDDNGGGRGDDKVITIKNEDLFKRRILGTISYYKTTGSDLFPKMLPAISHDLYMTDHQIKKYLEVRLVEIRMDDRKKLFKGKGGGDDIGSVYRAFSRMVCNFAFPDEVNRIFPNDVRVLMKKELKEMVNVDSNDKSPDADAEADAAKQLNKDVVAAYSEQLEVAMNKLVKHDYLEIDKLRDVYSPKFAQMYEDIRTSPGSVLVYSQFRMIEGLGIFKEVLNRQGFAEINIVNNEEFGYMIDDMDIFEEQYDNKRYVVFNSDRVKTNILMNIFNGNSKALPKIIQEQLSHINLEKEQMYGKVVKAMMITQSGAEGISLKNVRRVLITEYFWNSVRIDQVIGRAVRTCSHKSLPVADQNVQVFSYLMNFTKKQLNDNPTLRSKDKEITTDKHIYNIAKSKEGLVNSFLKMLKAASLDCVIQADVNQPLANGYKCYNWAINANDDELSYTNNLNDDKKILQFKNKQHIRKDRGRAVLKNGKKYVLLKDKLYDYYSYVHAGLLIPANTYEI</sequence>
<dbReference type="EMBL" id="MN740481">
    <property type="protein sequence ID" value="QHU29092.1"/>
    <property type="molecule type" value="Genomic_DNA"/>
</dbReference>
<dbReference type="CDD" id="cd18785">
    <property type="entry name" value="SF2_C"/>
    <property type="match status" value="1"/>
</dbReference>
<dbReference type="InterPro" id="IPR000330">
    <property type="entry name" value="SNF2_N"/>
</dbReference>
<dbReference type="SMART" id="SM00487">
    <property type="entry name" value="DEXDc"/>
    <property type="match status" value="1"/>
</dbReference>
<reference evidence="3" key="1">
    <citation type="journal article" date="2020" name="Nature">
        <title>Giant virus diversity and host interactions through global metagenomics.</title>
        <authorList>
            <person name="Schulz F."/>
            <person name="Roux S."/>
            <person name="Paez-Espino D."/>
            <person name="Jungbluth S."/>
            <person name="Walsh D.A."/>
            <person name="Denef V.J."/>
            <person name="McMahon K.D."/>
            <person name="Konstantinidis K.T."/>
            <person name="Eloe-Fadrosh E.A."/>
            <person name="Kyrpides N.C."/>
            <person name="Woyke T."/>
        </authorList>
    </citation>
    <scope>NUCLEOTIDE SEQUENCE</scope>
    <source>
        <strain evidence="3">GVMAG-M-3300027804-47</strain>
    </source>
</reference>
<dbReference type="PANTHER" id="PTHR45766:SF6">
    <property type="entry name" value="SWI_SNF-RELATED MATRIX-ASSOCIATED ACTIN-DEPENDENT REGULATOR OF CHROMATIN SUBFAMILY A-LIKE PROTEIN 1"/>
    <property type="match status" value="1"/>
</dbReference>
<dbReference type="GO" id="GO:0005524">
    <property type="term" value="F:ATP binding"/>
    <property type="evidence" value="ECO:0007669"/>
    <property type="project" value="InterPro"/>
</dbReference>
<name>A0A6C0LIU7_9ZZZZ</name>
<dbReference type="PANTHER" id="PTHR45766">
    <property type="entry name" value="DNA ANNEALING HELICASE AND ENDONUCLEASE ZRANB3 FAMILY MEMBER"/>
    <property type="match status" value="1"/>
</dbReference>
<accession>A0A6C0LIU7</accession>
<proteinExistence type="predicted"/>
<protein>
    <recommendedName>
        <fullName evidence="2">Helicase ATP-binding domain-containing protein</fullName>
    </recommendedName>
</protein>
<organism evidence="3">
    <name type="scientific">viral metagenome</name>
    <dbReference type="NCBI Taxonomy" id="1070528"/>
    <lineage>
        <taxon>unclassified sequences</taxon>
        <taxon>metagenomes</taxon>
        <taxon>organismal metagenomes</taxon>
    </lineage>
</organism>
<evidence type="ECO:0000259" key="2">
    <source>
        <dbReference type="SMART" id="SM00487"/>
    </source>
</evidence>